<reference evidence="7 8" key="1">
    <citation type="submission" date="2022-12" db="EMBL/GenBank/DDBJ databases">
        <title>Chromosome-level genome of Tegillarca granosa.</title>
        <authorList>
            <person name="Kim J."/>
        </authorList>
    </citation>
    <scope>NUCLEOTIDE SEQUENCE [LARGE SCALE GENOMIC DNA]</scope>
    <source>
        <strain evidence="7">Teg-2019</strain>
        <tissue evidence="7">Adductor muscle</tissue>
    </source>
</reference>
<evidence type="ECO:0000313" key="7">
    <source>
        <dbReference type="EMBL" id="KAJ8303778.1"/>
    </source>
</evidence>
<evidence type="ECO:0000256" key="2">
    <source>
        <dbReference type="ARBA" id="ARBA00022630"/>
    </source>
</evidence>
<evidence type="ECO:0000256" key="5">
    <source>
        <dbReference type="ARBA" id="ARBA00023002"/>
    </source>
</evidence>
<dbReference type="InterPro" id="IPR000960">
    <property type="entry name" value="Flavin_mOase"/>
</dbReference>
<sequence length="385" mass="43715">MEEIDYGITDEVEEGQACVMKSTVINTSKEMKSYSDFPIQKEYPFYMHNKYVDKYFHLYEDKFGLKKYIRFQTEVKQLSQDEDFKNSGKWKLTIMDKKTNTIEDVVFDAVMVCTGHHAEKNIPIFKGLSDFQGKVVHTHDFKTPTGYEGKRVVVIGIGNSGGDVSVYLSTRRGSWIIHRIVENGAPIDMVRSSSVTVAHPTINDALPNQIASGSIIVKPDIKQFTTFGVEFTDGTFVDDIDAVILGTGYIFGFPFLDKSVIDVQQTKVDMYMLMFPPNLERHTLAIIGCFQPLGAIMPLSKMQSRLATRVFKGDVALPSRDEMWAEIHHRRLRQNVESQRHTIQVDYVTYIIELAEMVGCNPNLRQKLLTDPKLALKCIFGPCTP</sequence>
<keyword evidence="8" id="KW-1185">Reference proteome</keyword>
<dbReference type="Gene3D" id="3.50.50.60">
    <property type="entry name" value="FAD/NAD(P)-binding domain"/>
    <property type="match status" value="3"/>
</dbReference>
<comment type="cofactor">
    <cofactor evidence="6">
        <name>FAD</name>
        <dbReference type="ChEBI" id="CHEBI:57692"/>
    </cofactor>
</comment>
<dbReference type="SUPFAM" id="SSF51905">
    <property type="entry name" value="FAD/NAD(P)-binding domain"/>
    <property type="match status" value="2"/>
</dbReference>
<name>A0ABQ9EKK6_TEGGR</name>
<evidence type="ECO:0000256" key="1">
    <source>
        <dbReference type="ARBA" id="ARBA00009183"/>
    </source>
</evidence>
<keyword evidence="5 6" id="KW-0560">Oxidoreductase</keyword>
<evidence type="ECO:0000256" key="4">
    <source>
        <dbReference type="ARBA" id="ARBA00022857"/>
    </source>
</evidence>
<comment type="caution">
    <text evidence="7">The sequence shown here is derived from an EMBL/GenBank/DDBJ whole genome shotgun (WGS) entry which is preliminary data.</text>
</comment>
<keyword evidence="4" id="KW-0521">NADP</keyword>
<dbReference type="EMBL" id="JARBDR010000908">
    <property type="protein sequence ID" value="KAJ8303778.1"/>
    <property type="molecule type" value="Genomic_DNA"/>
</dbReference>
<dbReference type="InterPro" id="IPR020946">
    <property type="entry name" value="Flavin_mOase-like"/>
</dbReference>
<dbReference type="InterPro" id="IPR036188">
    <property type="entry name" value="FAD/NAD-bd_sf"/>
</dbReference>
<evidence type="ECO:0000256" key="6">
    <source>
        <dbReference type="RuleBase" id="RU361177"/>
    </source>
</evidence>
<proteinExistence type="inferred from homology"/>
<keyword evidence="2 6" id="KW-0285">Flavoprotein</keyword>
<keyword evidence="3 6" id="KW-0274">FAD</keyword>
<gene>
    <name evidence="7" type="ORF">KUTeg_018701</name>
</gene>
<dbReference type="InterPro" id="IPR050346">
    <property type="entry name" value="FMO-like"/>
</dbReference>
<protein>
    <recommendedName>
        <fullName evidence="6">Flavin-containing monooxygenase</fullName>
        <ecNumber evidence="6">1.-.-.-</ecNumber>
    </recommendedName>
</protein>
<organism evidence="7 8">
    <name type="scientific">Tegillarca granosa</name>
    <name type="common">Malaysian cockle</name>
    <name type="synonym">Anadara granosa</name>
    <dbReference type="NCBI Taxonomy" id="220873"/>
    <lineage>
        <taxon>Eukaryota</taxon>
        <taxon>Metazoa</taxon>
        <taxon>Spiralia</taxon>
        <taxon>Lophotrochozoa</taxon>
        <taxon>Mollusca</taxon>
        <taxon>Bivalvia</taxon>
        <taxon>Autobranchia</taxon>
        <taxon>Pteriomorphia</taxon>
        <taxon>Arcoida</taxon>
        <taxon>Arcoidea</taxon>
        <taxon>Arcidae</taxon>
        <taxon>Tegillarca</taxon>
    </lineage>
</organism>
<dbReference type="PIRSF" id="PIRSF000332">
    <property type="entry name" value="FMO"/>
    <property type="match status" value="1"/>
</dbReference>
<dbReference type="PANTHER" id="PTHR23023">
    <property type="entry name" value="DIMETHYLANILINE MONOOXYGENASE"/>
    <property type="match status" value="1"/>
</dbReference>
<dbReference type="PRINTS" id="PR00370">
    <property type="entry name" value="FMOXYGENASE"/>
</dbReference>
<comment type="similarity">
    <text evidence="1 6">Belongs to the FMO family.</text>
</comment>
<evidence type="ECO:0000256" key="3">
    <source>
        <dbReference type="ARBA" id="ARBA00022827"/>
    </source>
</evidence>
<evidence type="ECO:0000313" key="8">
    <source>
        <dbReference type="Proteomes" id="UP001217089"/>
    </source>
</evidence>
<dbReference type="Pfam" id="PF00743">
    <property type="entry name" value="FMO-like"/>
    <property type="match status" value="2"/>
</dbReference>
<dbReference type="Proteomes" id="UP001217089">
    <property type="component" value="Unassembled WGS sequence"/>
</dbReference>
<keyword evidence="6" id="KW-0503">Monooxygenase</keyword>
<accession>A0ABQ9EKK6</accession>
<dbReference type="EC" id="1.-.-.-" evidence="6"/>